<reference evidence="1 2" key="1">
    <citation type="submission" date="2022-06" db="EMBL/GenBank/DDBJ databases">
        <title>Genomic Encyclopedia of Archaeal and Bacterial Type Strains, Phase II (KMG-II): from individual species to whole genera.</title>
        <authorList>
            <person name="Goeker M."/>
        </authorList>
    </citation>
    <scope>NUCLEOTIDE SEQUENCE [LARGE SCALE GENOMIC DNA]</scope>
    <source>
        <strain evidence="1 2">DSM 40477</strain>
    </source>
</reference>
<dbReference type="EMBL" id="JAMTCP010000004">
    <property type="protein sequence ID" value="MCP2257491.1"/>
    <property type="molecule type" value="Genomic_DNA"/>
</dbReference>
<dbReference type="InterPro" id="IPR025680">
    <property type="entry name" value="DddI"/>
</dbReference>
<sequence length="111" mass="12332">MYARERPTLGPDGQPEHQLKIDVNAPAGVGALSFTGDDPDHPGDGDYAGIWVTRNNQPPARAPRLYVDKASREEFPTDAVLALDTVRQAVHEFMNTGARPRCVSWQEWDVF</sequence>
<dbReference type="Proteomes" id="UP001205311">
    <property type="component" value="Unassembled WGS sequence"/>
</dbReference>
<evidence type="ECO:0000313" key="1">
    <source>
        <dbReference type="EMBL" id="MCP2257491.1"/>
    </source>
</evidence>
<keyword evidence="2" id="KW-1185">Reference proteome</keyword>
<name>A0ABT1HPP8_STRSD</name>
<accession>A0ABT1HPP8</accession>
<comment type="caution">
    <text evidence="1">The sequence shown here is derived from an EMBL/GenBank/DDBJ whole genome shotgun (WGS) entry which is preliminary data.</text>
</comment>
<protein>
    <submittedName>
        <fullName evidence="1">Immunity protein Imm1</fullName>
    </submittedName>
</protein>
<gene>
    <name evidence="1" type="ORF">LX15_001176</name>
</gene>
<proteinExistence type="predicted"/>
<organism evidence="1 2">
    <name type="scientific">Streptoalloteichus tenebrarius (strain ATCC 17920 / DSM 40477 / JCM 4838 / CBS 697.72 / NBRC 16177 / NCIMB 11028 / NRRL B-12390 / A12253. 1 / ISP 5477)</name>
    <name type="common">Streptomyces tenebrarius</name>
    <dbReference type="NCBI Taxonomy" id="1933"/>
    <lineage>
        <taxon>Bacteria</taxon>
        <taxon>Bacillati</taxon>
        <taxon>Actinomycetota</taxon>
        <taxon>Actinomycetes</taxon>
        <taxon>Pseudonocardiales</taxon>
        <taxon>Pseudonocardiaceae</taxon>
        <taxon>Streptoalloteichus</taxon>
    </lineage>
</organism>
<evidence type="ECO:0000313" key="2">
    <source>
        <dbReference type="Proteomes" id="UP001205311"/>
    </source>
</evidence>
<dbReference type="Pfam" id="PF14430">
    <property type="entry name" value="Imm1"/>
    <property type="match status" value="1"/>
</dbReference>